<organism evidence="2 4">
    <name type="scientific">Medicago truncatula</name>
    <name type="common">Barrel medic</name>
    <name type="synonym">Medicago tribuloides</name>
    <dbReference type="NCBI Taxonomy" id="3880"/>
    <lineage>
        <taxon>Eukaryota</taxon>
        <taxon>Viridiplantae</taxon>
        <taxon>Streptophyta</taxon>
        <taxon>Embryophyta</taxon>
        <taxon>Tracheophyta</taxon>
        <taxon>Spermatophyta</taxon>
        <taxon>Magnoliopsida</taxon>
        <taxon>eudicotyledons</taxon>
        <taxon>Gunneridae</taxon>
        <taxon>Pentapetalae</taxon>
        <taxon>rosids</taxon>
        <taxon>fabids</taxon>
        <taxon>Fabales</taxon>
        <taxon>Fabaceae</taxon>
        <taxon>Papilionoideae</taxon>
        <taxon>50 kb inversion clade</taxon>
        <taxon>NPAAA clade</taxon>
        <taxon>Hologalegina</taxon>
        <taxon>IRL clade</taxon>
        <taxon>Trifolieae</taxon>
        <taxon>Medicago</taxon>
    </lineage>
</organism>
<evidence type="ECO:0000313" key="2">
    <source>
        <dbReference type="EMBL" id="AES81664.1"/>
    </source>
</evidence>
<dbReference type="PANTHER" id="PTHR34272">
    <property type="entry name" value="EXPRESSED PROTEIN"/>
    <property type="match status" value="1"/>
</dbReference>
<dbReference type="HOGENOM" id="CLU_042355_2_0_1"/>
<dbReference type="AlphaFoldDB" id="G7KZH9"/>
<reference evidence="2 4" key="2">
    <citation type="journal article" date="2014" name="BMC Genomics">
        <title>An improved genome release (version Mt4.0) for the model legume Medicago truncatula.</title>
        <authorList>
            <person name="Tang H."/>
            <person name="Krishnakumar V."/>
            <person name="Bidwell S."/>
            <person name="Rosen B."/>
            <person name="Chan A."/>
            <person name="Zhou S."/>
            <person name="Gentzbittel L."/>
            <person name="Childs K.L."/>
            <person name="Yandell M."/>
            <person name="Gundlach H."/>
            <person name="Mayer K.F."/>
            <person name="Schwartz D.C."/>
            <person name="Town C.D."/>
        </authorList>
    </citation>
    <scope>GENOME REANNOTATION</scope>
    <source>
        <strain evidence="3 4">cv. Jemalong A17</strain>
    </source>
</reference>
<feature type="domain" description="DUF7086" evidence="1">
    <location>
        <begin position="74"/>
        <end position="205"/>
    </location>
</feature>
<dbReference type="PANTHER" id="PTHR34272:SF1">
    <property type="entry name" value="EXPRESSED PROTEIN"/>
    <property type="match status" value="1"/>
</dbReference>
<dbReference type="OMA" id="NHRTASK"/>
<keyword evidence="4" id="KW-1185">Reference proteome</keyword>
<dbReference type="STRING" id="3880.G7KZH9"/>
<evidence type="ECO:0000313" key="4">
    <source>
        <dbReference type="Proteomes" id="UP000002051"/>
    </source>
</evidence>
<reference evidence="3" key="3">
    <citation type="submission" date="2015-04" db="UniProtKB">
        <authorList>
            <consortium name="EnsemblPlants"/>
        </authorList>
    </citation>
    <scope>IDENTIFICATION</scope>
    <source>
        <strain evidence="3">cv. Jemalong A17</strain>
    </source>
</reference>
<gene>
    <name evidence="2" type="ordered locus">MTR_7g099230</name>
</gene>
<dbReference type="eggNOG" id="ENOG502RK6X">
    <property type="taxonomic scope" value="Eukaryota"/>
</dbReference>
<dbReference type="Pfam" id="PF23324">
    <property type="entry name" value="DUF7086"/>
    <property type="match status" value="1"/>
</dbReference>
<dbReference type="EnsemblPlants" id="AES81664">
    <property type="protein sequence ID" value="AES81664"/>
    <property type="gene ID" value="MTR_7g099230"/>
</dbReference>
<evidence type="ECO:0000259" key="1">
    <source>
        <dbReference type="Pfam" id="PF23324"/>
    </source>
</evidence>
<dbReference type="EMBL" id="CM001223">
    <property type="protein sequence ID" value="AES81664.1"/>
    <property type="molecule type" value="Genomic_DNA"/>
</dbReference>
<dbReference type="Proteomes" id="UP000002051">
    <property type="component" value="Unassembled WGS sequence"/>
</dbReference>
<reference evidence="2 4" key="1">
    <citation type="journal article" date="2011" name="Nature">
        <title>The Medicago genome provides insight into the evolution of rhizobial symbioses.</title>
        <authorList>
            <person name="Young N.D."/>
            <person name="Debelle F."/>
            <person name="Oldroyd G.E."/>
            <person name="Geurts R."/>
            <person name="Cannon S.B."/>
            <person name="Udvardi M.K."/>
            <person name="Benedito V.A."/>
            <person name="Mayer K.F."/>
            <person name="Gouzy J."/>
            <person name="Schoof H."/>
            <person name="Van de Peer Y."/>
            <person name="Proost S."/>
            <person name="Cook D.R."/>
            <person name="Meyers B.C."/>
            <person name="Spannagl M."/>
            <person name="Cheung F."/>
            <person name="De Mita S."/>
            <person name="Krishnakumar V."/>
            <person name="Gundlach H."/>
            <person name="Zhou S."/>
            <person name="Mudge J."/>
            <person name="Bharti A.K."/>
            <person name="Murray J.D."/>
            <person name="Naoumkina M.A."/>
            <person name="Rosen B."/>
            <person name="Silverstein K.A."/>
            <person name="Tang H."/>
            <person name="Rombauts S."/>
            <person name="Zhao P.X."/>
            <person name="Zhou P."/>
            <person name="Barbe V."/>
            <person name="Bardou P."/>
            <person name="Bechner M."/>
            <person name="Bellec A."/>
            <person name="Berger A."/>
            <person name="Berges H."/>
            <person name="Bidwell S."/>
            <person name="Bisseling T."/>
            <person name="Choisne N."/>
            <person name="Couloux A."/>
            <person name="Denny R."/>
            <person name="Deshpande S."/>
            <person name="Dai X."/>
            <person name="Doyle J.J."/>
            <person name="Dudez A.M."/>
            <person name="Farmer A.D."/>
            <person name="Fouteau S."/>
            <person name="Franken C."/>
            <person name="Gibelin C."/>
            <person name="Gish J."/>
            <person name="Goldstein S."/>
            <person name="Gonzalez A.J."/>
            <person name="Green P.J."/>
            <person name="Hallab A."/>
            <person name="Hartog M."/>
            <person name="Hua A."/>
            <person name="Humphray S.J."/>
            <person name="Jeong D.H."/>
            <person name="Jing Y."/>
            <person name="Jocker A."/>
            <person name="Kenton S.M."/>
            <person name="Kim D.J."/>
            <person name="Klee K."/>
            <person name="Lai H."/>
            <person name="Lang C."/>
            <person name="Lin S."/>
            <person name="Macmil S.L."/>
            <person name="Magdelenat G."/>
            <person name="Matthews L."/>
            <person name="McCorrison J."/>
            <person name="Monaghan E.L."/>
            <person name="Mun J.H."/>
            <person name="Najar F.Z."/>
            <person name="Nicholson C."/>
            <person name="Noirot C."/>
            <person name="O'Bleness M."/>
            <person name="Paule C.R."/>
            <person name="Poulain J."/>
            <person name="Prion F."/>
            <person name="Qin B."/>
            <person name="Qu C."/>
            <person name="Retzel E.F."/>
            <person name="Riddle C."/>
            <person name="Sallet E."/>
            <person name="Samain S."/>
            <person name="Samson N."/>
            <person name="Sanders I."/>
            <person name="Saurat O."/>
            <person name="Scarpelli C."/>
            <person name="Schiex T."/>
            <person name="Segurens B."/>
            <person name="Severin A.J."/>
            <person name="Sherrier D.J."/>
            <person name="Shi R."/>
            <person name="Sims S."/>
            <person name="Singer S.R."/>
            <person name="Sinharoy S."/>
            <person name="Sterck L."/>
            <person name="Viollet A."/>
            <person name="Wang B.B."/>
            <person name="Wang K."/>
            <person name="Wang M."/>
            <person name="Wang X."/>
            <person name="Warfsmann J."/>
            <person name="Weissenbach J."/>
            <person name="White D.D."/>
            <person name="White J.D."/>
            <person name="Wiley G.B."/>
            <person name="Wincker P."/>
            <person name="Xing Y."/>
            <person name="Yang L."/>
            <person name="Yao Z."/>
            <person name="Ying F."/>
            <person name="Zhai J."/>
            <person name="Zhou L."/>
            <person name="Zuber A."/>
            <person name="Denarie J."/>
            <person name="Dixon R.A."/>
            <person name="May G.D."/>
            <person name="Schwartz D.C."/>
            <person name="Rogers J."/>
            <person name="Quetier F."/>
            <person name="Town C.D."/>
            <person name="Roe B.A."/>
        </authorList>
    </citation>
    <scope>NUCLEOTIDE SEQUENCE [LARGE SCALE GENOMIC DNA]</scope>
    <source>
        <strain evidence="2">A17</strain>
        <strain evidence="3 4">cv. Jemalong A17</strain>
    </source>
</reference>
<accession>G7KZH9</accession>
<dbReference type="PaxDb" id="3880-AES81664"/>
<evidence type="ECO:0000313" key="3">
    <source>
        <dbReference type="EnsemblPlants" id="AES81664"/>
    </source>
</evidence>
<sequence>MDILCAICKSWKRILSLVLPYKQPETPPPVLEESSWQSGLRKHLSIPKKQKWTETINPPFPWATCKRAKVYTIHQLLSEGFNTIGGTVQCKQCGFQRVLQFDLKEKFDEVVEFIEKNKYNMHDRAPKAWMNPVLPKCDKCGQENAMNPIITKKRTINWLFLLLGQMIGCCKLQHLKYFCKHTNNLRISAKDRLIYLTYVDLCKQLQPDLVV</sequence>
<proteinExistence type="predicted"/>
<name>G7KZH9_MEDTR</name>
<dbReference type="InterPro" id="IPR055513">
    <property type="entry name" value="DUF7086"/>
</dbReference>
<protein>
    <submittedName>
        <fullName evidence="2">Hydroxyproline-rich glycoprotein family protein</fullName>
    </submittedName>
</protein>